<name>A0A0D5XSP0_9PSED</name>
<evidence type="ECO:0000256" key="1">
    <source>
        <dbReference type="ARBA" id="ARBA00009075"/>
    </source>
</evidence>
<gene>
    <name evidence="5" type="ORF">PCL1606_02770</name>
</gene>
<dbReference type="EMBL" id="CP011110">
    <property type="protein sequence ID" value="AKA21732.1"/>
    <property type="molecule type" value="Genomic_DNA"/>
</dbReference>
<dbReference type="GO" id="GO:0015288">
    <property type="term" value="F:porin activity"/>
    <property type="evidence" value="ECO:0007669"/>
    <property type="project" value="TreeGrafter"/>
</dbReference>
<dbReference type="PATRIC" id="fig|587753.10.peg.275"/>
<dbReference type="InterPro" id="IPR005318">
    <property type="entry name" value="OM_porin_bac"/>
</dbReference>
<evidence type="ECO:0000256" key="4">
    <source>
        <dbReference type="SAM" id="SignalP"/>
    </source>
</evidence>
<dbReference type="RefSeq" id="WP_045880666.1">
    <property type="nucleotide sequence ID" value="NZ_CP011110.1"/>
</dbReference>
<keyword evidence="3 4" id="KW-0732">Signal</keyword>
<reference evidence="5 6" key="1">
    <citation type="journal article" date="2015" name="Mol. Plant Microbe Interact.">
        <title>Comparative Genomic Analysis of Pseudomonas chlororaphis PCL1606 Reveals New Insight into Antifungal Compounds Involved in Biocontrol.</title>
        <authorList>
            <person name="Calderon C.E."/>
            <person name="Ramos C."/>
            <person name="de Vicente A."/>
            <person name="Cazorla F.M."/>
        </authorList>
    </citation>
    <scope>NUCLEOTIDE SEQUENCE [LARGE SCALE GENOMIC DNA]</scope>
    <source>
        <strain evidence="5 6">PCL1606</strain>
    </source>
</reference>
<dbReference type="AlphaFoldDB" id="A0A0D5XSP0"/>
<proteinExistence type="inferred from homology"/>
<dbReference type="PANTHER" id="PTHR34596">
    <property type="entry name" value="CHITOPORIN"/>
    <property type="match status" value="1"/>
</dbReference>
<evidence type="ECO:0000313" key="5">
    <source>
        <dbReference type="EMBL" id="AKA21732.1"/>
    </source>
</evidence>
<dbReference type="GO" id="GO:0016020">
    <property type="term" value="C:membrane"/>
    <property type="evidence" value="ECO:0007669"/>
    <property type="project" value="InterPro"/>
</dbReference>
<dbReference type="Pfam" id="PF03573">
    <property type="entry name" value="OprD"/>
    <property type="match status" value="1"/>
</dbReference>
<dbReference type="InterPro" id="IPR023614">
    <property type="entry name" value="Porin_dom_sf"/>
</dbReference>
<dbReference type="KEGG" id="pcz:PCL1606_02770"/>
<accession>A0A0D5XSP0</accession>
<feature type="signal peptide" evidence="4">
    <location>
        <begin position="1"/>
        <end position="21"/>
    </location>
</feature>
<dbReference type="Gene3D" id="2.40.160.10">
    <property type="entry name" value="Porin"/>
    <property type="match status" value="1"/>
</dbReference>
<sequence>MNKSTLALAVAVGVLAQQAGAAGFIEDSKATLGLRNFYINTDNRDADTKASGAQSKQEEWGQGFQLNFTSGYTEGTVGFGLDAIGLLGIKLDSGGGTNGATATSYGGTVFPSESNGKAVDNYSSLGLTAKAKISQTELKLGTLQPKLPVIVTNDGRMLPQTFQGGQITSNDIKDLTLVGGQIEHAKGRNSSNNEELSIAGANAHTAAGRDSNKFIYGGGDYKITKDLTAQYYYGNLKDFYKQHFVGLLHNWAIGPGVLKSDLRYFNSRDDGANGHDSAYYTTGDYGTGITKGKVDNNLISGLFLYSVNGHTFGGGYQVSNGDSDFPWLNQGDGSSAYLTTDMQIAKFARAGERTWQARYSYDFAKLGVPGLTAGLIYLRGDNIDTTGREGSVTPQRSVSVTNASEWERDLTVAYVIPEGPLKNLGLTWKNAMWRNDIPGQRSQDENRLIVSYSIPLL</sequence>
<dbReference type="Proteomes" id="UP000032748">
    <property type="component" value="Chromosome"/>
</dbReference>
<protein>
    <submittedName>
        <fullName evidence="5">Outer membrane porin OprE</fullName>
    </submittedName>
</protein>
<organism evidence="5 6">
    <name type="scientific">Pseudomonas chlororaphis</name>
    <dbReference type="NCBI Taxonomy" id="587753"/>
    <lineage>
        <taxon>Bacteria</taxon>
        <taxon>Pseudomonadati</taxon>
        <taxon>Pseudomonadota</taxon>
        <taxon>Gammaproteobacteria</taxon>
        <taxon>Pseudomonadales</taxon>
        <taxon>Pseudomonadaceae</taxon>
        <taxon>Pseudomonas</taxon>
    </lineage>
</organism>
<dbReference type="PANTHER" id="PTHR34596:SF2">
    <property type="entry name" value="CHITOPORIN"/>
    <property type="match status" value="1"/>
</dbReference>
<evidence type="ECO:0000256" key="3">
    <source>
        <dbReference type="ARBA" id="ARBA00022729"/>
    </source>
</evidence>
<evidence type="ECO:0000256" key="2">
    <source>
        <dbReference type="ARBA" id="ARBA00022448"/>
    </source>
</evidence>
<evidence type="ECO:0000313" key="6">
    <source>
        <dbReference type="Proteomes" id="UP000032748"/>
    </source>
</evidence>
<keyword evidence="2" id="KW-0813">Transport</keyword>
<feature type="chain" id="PRO_5002299396" evidence="4">
    <location>
        <begin position="22"/>
        <end position="457"/>
    </location>
</feature>
<dbReference type="OrthoDB" id="6759120at2"/>
<comment type="similarity">
    <text evidence="1">Belongs to the outer membrane porin (Opr) (TC 1.B.25) family.</text>
</comment>